<dbReference type="Proteomes" id="UP000010445">
    <property type="component" value="Unassembled WGS sequence"/>
</dbReference>
<name>L1MMK9_9CORY</name>
<evidence type="ECO:0000313" key="2">
    <source>
        <dbReference type="Proteomes" id="UP000010445"/>
    </source>
</evidence>
<dbReference type="HOGENOM" id="CLU_2786804_0_0_11"/>
<evidence type="ECO:0000313" key="1">
    <source>
        <dbReference type="EMBL" id="EKX92194.1"/>
    </source>
</evidence>
<accession>L1MMK9</accession>
<keyword evidence="2" id="KW-1185">Reference proteome</keyword>
<gene>
    <name evidence="1" type="ORF">HMPREF9997_00239</name>
</gene>
<sequence>MRTGAFEPGTVMGNPYGLVDMVTPHARRDDGNDEFPLCVLVLLRQQSAVREGTLLLHVESSFLIRTQR</sequence>
<organism evidence="1 2">
    <name type="scientific">Corynebacterium durum F0235</name>
    <dbReference type="NCBI Taxonomy" id="1035195"/>
    <lineage>
        <taxon>Bacteria</taxon>
        <taxon>Bacillati</taxon>
        <taxon>Actinomycetota</taxon>
        <taxon>Actinomycetes</taxon>
        <taxon>Mycobacteriales</taxon>
        <taxon>Corynebacteriaceae</taxon>
        <taxon>Corynebacterium</taxon>
    </lineage>
</organism>
<comment type="caution">
    <text evidence="1">The sequence shown here is derived from an EMBL/GenBank/DDBJ whole genome shotgun (WGS) entry which is preliminary data.</text>
</comment>
<proteinExistence type="predicted"/>
<protein>
    <submittedName>
        <fullName evidence="1">Uncharacterized protein</fullName>
    </submittedName>
</protein>
<dbReference type="EMBL" id="AMEM01000006">
    <property type="protein sequence ID" value="EKX92194.1"/>
    <property type="molecule type" value="Genomic_DNA"/>
</dbReference>
<dbReference type="AlphaFoldDB" id="L1MMK9"/>
<reference evidence="1 2" key="1">
    <citation type="submission" date="2012-05" db="EMBL/GenBank/DDBJ databases">
        <authorList>
            <person name="Weinstock G."/>
            <person name="Sodergren E."/>
            <person name="Lobos E.A."/>
            <person name="Fulton L."/>
            <person name="Fulton R."/>
            <person name="Courtney L."/>
            <person name="Fronick C."/>
            <person name="O'Laughlin M."/>
            <person name="Godfrey J."/>
            <person name="Wilson R.M."/>
            <person name="Miner T."/>
            <person name="Farmer C."/>
            <person name="Delehaunty K."/>
            <person name="Cordes M."/>
            <person name="Minx P."/>
            <person name="Tomlinson C."/>
            <person name="Chen J."/>
            <person name="Wollam A."/>
            <person name="Pepin K.H."/>
            <person name="Bhonagiri V."/>
            <person name="Zhang X."/>
            <person name="Suruliraj S."/>
            <person name="Warren W."/>
            <person name="Mitreva M."/>
            <person name="Mardis E.R."/>
            <person name="Wilson R.K."/>
        </authorList>
    </citation>
    <scope>NUCLEOTIDE SEQUENCE [LARGE SCALE GENOMIC DNA]</scope>
    <source>
        <strain evidence="1 2">F0235</strain>
    </source>
</reference>
<dbReference type="STRING" id="1035195.HMPREF9997_00239"/>